<dbReference type="EMBL" id="BARU01035811">
    <property type="protein sequence ID" value="GAH84714.1"/>
    <property type="molecule type" value="Genomic_DNA"/>
</dbReference>
<accession>X1K340</accession>
<proteinExistence type="predicted"/>
<protein>
    <submittedName>
        <fullName evidence="1">Uncharacterized protein</fullName>
    </submittedName>
</protein>
<organism evidence="1">
    <name type="scientific">marine sediment metagenome</name>
    <dbReference type="NCBI Taxonomy" id="412755"/>
    <lineage>
        <taxon>unclassified sequences</taxon>
        <taxon>metagenomes</taxon>
        <taxon>ecological metagenomes</taxon>
    </lineage>
</organism>
<reference evidence="1" key="1">
    <citation type="journal article" date="2014" name="Front. Microbiol.">
        <title>High frequency of phylogenetically diverse reductive dehalogenase-homologous genes in deep subseafloor sedimentary metagenomes.</title>
        <authorList>
            <person name="Kawai M."/>
            <person name="Futagami T."/>
            <person name="Toyoda A."/>
            <person name="Takaki Y."/>
            <person name="Nishi S."/>
            <person name="Hori S."/>
            <person name="Arai W."/>
            <person name="Tsubouchi T."/>
            <person name="Morono Y."/>
            <person name="Uchiyama I."/>
            <person name="Ito T."/>
            <person name="Fujiyama A."/>
            <person name="Inagaki F."/>
            <person name="Takami H."/>
        </authorList>
    </citation>
    <scope>NUCLEOTIDE SEQUENCE</scope>
    <source>
        <strain evidence="1">Expedition CK06-06</strain>
    </source>
</reference>
<name>X1K340_9ZZZZ</name>
<dbReference type="AlphaFoldDB" id="X1K340"/>
<evidence type="ECO:0000313" key="1">
    <source>
        <dbReference type="EMBL" id="GAH84714.1"/>
    </source>
</evidence>
<sequence length="87" mass="10590">MKGGEKKMSKERDLIRMKGVVISEIVDNWIDESRDREEESLDGLVEDRMDYINRISKCSTLEEIKEIWFDCLWSDRKMFEERWKELL</sequence>
<gene>
    <name evidence="1" type="ORF">S03H2_56000</name>
</gene>
<comment type="caution">
    <text evidence="1">The sequence shown here is derived from an EMBL/GenBank/DDBJ whole genome shotgun (WGS) entry which is preliminary data.</text>
</comment>